<gene>
    <name evidence="2" type="ORF">LPTSP3_g03560</name>
</gene>
<organism evidence="2 3">
    <name type="scientific">Leptospira kobayashii</name>
    <dbReference type="NCBI Taxonomy" id="1917830"/>
    <lineage>
        <taxon>Bacteria</taxon>
        <taxon>Pseudomonadati</taxon>
        <taxon>Spirochaetota</taxon>
        <taxon>Spirochaetia</taxon>
        <taxon>Leptospirales</taxon>
        <taxon>Leptospiraceae</taxon>
        <taxon>Leptospira</taxon>
    </lineage>
</organism>
<feature type="transmembrane region" description="Helical" evidence="1">
    <location>
        <begin position="21"/>
        <end position="41"/>
    </location>
</feature>
<accession>A0ABM7UG54</accession>
<evidence type="ECO:0008006" key="4">
    <source>
        <dbReference type="Google" id="ProtNLM"/>
    </source>
</evidence>
<sequence length="828" mass="99215">MSGASSGQARYCSIWGNMANMFNGLVFPYFIGFVFVFSNLISVSLEAETWKDLEKEKETEIYGSEKSLKFTSNNIFYEVEDWKDHYSVKAFGLYRYYDYPKSKSRTVFPFYYGIQSKIDNREYKRIINYTITKKNEDTDKAFYPFSFWGKGINSSYHNIVPFYFYSDSYDGSKFGFPILPLVYYQNRSREENSKKHYSRLLTFFHFETNDSGNLNRISFLPFFYYAHRDFLLIPIFLYYQDYYIENTKLWLGPVYYSKDVIKDESLFTIFPLLLFYKTPDKKLDLILPLYVNYSDEQNDYHINFLWYTKSNSANLDVSRKDKNWYLDYDFGILYNLFGFSQRTKIINAKQTIVNLKPNSKSDTPENPKLVKKREFNRESSDSFIGYSALFGIFSFERGDTKRHIRLLPFAWFTWDEASEDKVVLLPPFFPIWLSYKSDDLEYKVLFPFYGKQKDNDSEIHAFLINAYIGEEWKENHLKERSFVWPFINMYESDLGSGHRVLPFYLHRKRKIEDTIKKETYTFFSHSEVQEGKDFYSSDFFFWPLWISFQNILSQNQSNQKYWVTPFFYHKSNSSEERTNLLWFMDWGKSSALFSDGEGGRKKELSHLMVFPFYYEKKIFSIIPFSFNWWNSDSFKTFTLLQYLHLREKGHYYNFLFLVESEKTESTYTFRSLGDYLWSFRTNQEGIARTTFLWLGYDNQSSSKKIVNFFPLFRVADSSTDKSRMFGPFLYYNYDSEEENTELVLLGLGYYHNKTKSDNQYGTYILLGALYQEATEKDRGFKKRGSLWGWLWEYQIEEETGFEKFSILKIFSYTKETNGTRKFMGFSIE</sequence>
<keyword evidence="1" id="KW-0472">Membrane</keyword>
<reference evidence="2 3" key="1">
    <citation type="submission" date="2021-08" db="EMBL/GenBank/DDBJ databases">
        <title>Complete genome sequence of Leptospira kobayashii strain E30.</title>
        <authorList>
            <person name="Nakao R."/>
            <person name="Nakamura S."/>
            <person name="Masuzawa T."/>
            <person name="Koizumi N."/>
        </authorList>
    </citation>
    <scope>NUCLEOTIDE SEQUENCE [LARGE SCALE GENOMIC DNA]</scope>
    <source>
        <strain evidence="2 3">E30</strain>
    </source>
</reference>
<name>A0ABM7UG54_9LEPT</name>
<dbReference type="Proteomes" id="UP000245263">
    <property type="component" value="Chromosome 1"/>
</dbReference>
<keyword evidence="1" id="KW-1133">Transmembrane helix</keyword>
<evidence type="ECO:0000313" key="3">
    <source>
        <dbReference type="Proteomes" id="UP000245263"/>
    </source>
</evidence>
<keyword evidence="3" id="KW-1185">Reference proteome</keyword>
<evidence type="ECO:0000313" key="2">
    <source>
        <dbReference type="EMBL" id="BDA77426.1"/>
    </source>
</evidence>
<dbReference type="NCBIfam" id="NF047486">
    <property type="entry name" value="LA_1737_Cterm"/>
    <property type="match status" value="1"/>
</dbReference>
<proteinExistence type="predicted"/>
<protein>
    <recommendedName>
        <fullName evidence="4">Lipoprotein</fullName>
    </recommendedName>
</protein>
<keyword evidence="1" id="KW-0812">Transmembrane</keyword>
<evidence type="ECO:0000256" key="1">
    <source>
        <dbReference type="SAM" id="Phobius"/>
    </source>
</evidence>
<dbReference type="EMBL" id="AP025028">
    <property type="protein sequence ID" value="BDA77426.1"/>
    <property type="molecule type" value="Genomic_DNA"/>
</dbReference>